<dbReference type="SUPFAM" id="SSF55729">
    <property type="entry name" value="Acyl-CoA N-acyltransferases (Nat)"/>
    <property type="match status" value="1"/>
</dbReference>
<dbReference type="PROSITE" id="PS51186">
    <property type="entry name" value="GNAT"/>
    <property type="match status" value="1"/>
</dbReference>
<protein>
    <recommendedName>
        <fullName evidence="1">N-acetyltransferase domain-containing protein</fullName>
    </recommendedName>
</protein>
<dbReference type="AlphaFoldDB" id="A0A2S5CZT0"/>
<evidence type="ECO:0000313" key="2">
    <source>
        <dbReference type="EMBL" id="POZ56330.1"/>
    </source>
</evidence>
<dbReference type="InterPro" id="IPR000182">
    <property type="entry name" value="GNAT_dom"/>
</dbReference>
<dbReference type="CDD" id="cd04301">
    <property type="entry name" value="NAT_SF"/>
    <property type="match status" value="1"/>
</dbReference>
<dbReference type="Pfam" id="PF13508">
    <property type="entry name" value="Acetyltransf_7"/>
    <property type="match status" value="1"/>
</dbReference>
<dbReference type="InterPro" id="IPR016181">
    <property type="entry name" value="Acyl_CoA_acyltransferase"/>
</dbReference>
<evidence type="ECO:0000313" key="3">
    <source>
        <dbReference type="Proteomes" id="UP000237319"/>
    </source>
</evidence>
<dbReference type="Proteomes" id="UP000237319">
    <property type="component" value="Unassembled WGS sequence"/>
</dbReference>
<name>A0A2S5CZT0_LYSSH</name>
<gene>
    <name evidence="2" type="ORF">LYSIN_01113</name>
</gene>
<dbReference type="Gene3D" id="3.40.630.30">
    <property type="match status" value="1"/>
</dbReference>
<proteinExistence type="predicted"/>
<dbReference type="GO" id="GO:0016747">
    <property type="term" value="F:acyltransferase activity, transferring groups other than amino-acyl groups"/>
    <property type="evidence" value="ECO:0007669"/>
    <property type="project" value="InterPro"/>
</dbReference>
<feature type="domain" description="N-acetyltransferase" evidence="1">
    <location>
        <begin position="1"/>
        <end position="151"/>
    </location>
</feature>
<evidence type="ECO:0000259" key="1">
    <source>
        <dbReference type="PROSITE" id="PS51186"/>
    </source>
</evidence>
<organism evidence="2 3">
    <name type="scientific">Lysinibacillus sphaericus</name>
    <name type="common">Bacillus sphaericus</name>
    <dbReference type="NCBI Taxonomy" id="1421"/>
    <lineage>
        <taxon>Bacteria</taxon>
        <taxon>Bacillati</taxon>
        <taxon>Bacillota</taxon>
        <taxon>Bacilli</taxon>
        <taxon>Bacillales</taxon>
        <taxon>Bacillaceae</taxon>
        <taxon>Lysinibacillus</taxon>
    </lineage>
</organism>
<comment type="caution">
    <text evidence="2">The sequence shown here is derived from an EMBL/GenBank/DDBJ whole genome shotgun (WGS) entry which is preliminary data.</text>
</comment>
<keyword evidence="3" id="KW-1185">Reference proteome</keyword>
<dbReference type="EMBL" id="PGLV01000001">
    <property type="protein sequence ID" value="POZ56330.1"/>
    <property type="molecule type" value="Genomic_DNA"/>
</dbReference>
<reference evidence="2 3" key="1">
    <citation type="submission" date="2017-11" db="EMBL/GenBank/DDBJ databases">
        <title>Genome sequence of Lysinibacillus sphaericus, a lignin-degrading bacteria isolated from municipal solid waste soil.</title>
        <authorList>
            <person name="Persinoti G.F."/>
            <person name="Paixao D.A."/>
            <person name="Bugg T.D."/>
            <person name="Squina F.M."/>
        </authorList>
    </citation>
    <scope>NUCLEOTIDE SEQUENCE [LARGE SCALE GENOMIC DNA]</scope>
    <source>
        <strain evidence="2 3">A1</strain>
    </source>
</reference>
<accession>A0A2S5CZT0</accession>
<sequence>MIKKIDITNLKLAEEVLNIQIPSYKIEAEIIDFYDIPPLKDTVYTLQQCGETFFGYYLEEELCGVISIKAENGIIDIHRLMVHPKHFKKGIAKVLLDFIENDNEGFETIIVSTGSKNTPAVTFYLKNGFSKTEEISITERLSITSFKKDLI</sequence>
<dbReference type="RefSeq" id="WP_069512501.1">
    <property type="nucleotide sequence ID" value="NZ_CP194323.1"/>
</dbReference>